<dbReference type="InterPro" id="IPR025711">
    <property type="entry name" value="PepSY"/>
</dbReference>
<name>A0ABV7EGW6_9SPHN</name>
<accession>A0ABV7EGW6</accession>
<dbReference type="Pfam" id="PF13670">
    <property type="entry name" value="PepSY_2"/>
    <property type="match status" value="1"/>
</dbReference>
<organism evidence="3 4">
    <name type="scientific">Alteraurantiacibacter lauratis</name>
    <dbReference type="NCBI Taxonomy" id="2054627"/>
    <lineage>
        <taxon>Bacteria</taxon>
        <taxon>Pseudomonadati</taxon>
        <taxon>Pseudomonadota</taxon>
        <taxon>Alphaproteobacteria</taxon>
        <taxon>Sphingomonadales</taxon>
        <taxon>Erythrobacteraceae</taxon>
        <taxon>Alteraurantiacibacter</taxon>
    </lineage>
</organism>
<dbReference type="EMBL" id="JBHRSU010000036">
    <property type="protein sequence ID" value="MFC3101898.1"/>
    <property type="molecule type" value="Genomic_DNA"/>
</dbReference>
<protein>
    <submittedName>
        <fullName evidence="3">PepSY domain-containing protein</fullName>
    </submittedName>
</protein>
<feature type="signal peptide" evidence="1">
    <location>
        <begin position="1"/>
        <end position="22"/>
    </location>
</feature>
<dbReference type="RefSeq" id="WP_336920220.1">
    <property type="nucleotide sequence ID" value="NZ_JBANRN010000015.1"/>
</dbReference>
<keyword evidence="4" id="KW-1185">Reference proteome</keyword>
<evidence type="ECO:0000313" key="3">
    <source>
        <dbReference type="EMBL" id="MFC3101898.1"/>
    </source>
</evidence>
<gene>
    <name evidence="3" type="ORF">ACFODK_13460</name>
</gene>
<evidence type="ECO:0000259" key="2">
    <source>
        <dbReference type="Pfam" id="PF13670"/>
    </source>
</evidence>
<dbReference type="Proteomes" id="UP001595378">
    <property type="component" value="Unassembled WGS sequence"/>
</dbReference>
<keyword evidence="1" id="KW-0732">Signal</keyword>
<reference evidence="4" key="1">
    <citation type="journal article" date="2019" name="Int. J. Syst. Evol. Microbiol.">
        <title>The Global Catalogue of Microorganisms (GCM) 10K type strain sequencing project: providing services to taxonomists for standard genome sequencing and annotation.</title>
        <authorList>
            <consortium name="The Broad Institute Genomics Platform"/>
            <consortium name="The Broad Institute Genome Sequencing Center for Infectious Disease"/>
            <person name="Wu L."/>
            <person name="Ma J."/>
        </authorList>
    </citation>
    <scope>NUCLEOTIDE SEQUENCE [LARGE SCALE GENOMIC DNA]</scope>
    <source>
        <strain evidence="4">KCTC 52606</strain>
    </source>
</reference>
<sequence length="89" mass="9567">MRILTIAAAIALPAAAITPALANDWDDQPITAEERARVMAAIAAAGCTNPDSIERDDNGYDVDNAKCEGGVYDIDLDKAFNITERDRED</sequence>
<comment type="caution">
    <text evidence="3">The sequence shown here is derived from an EMBL/GenBank/DDBJ whole genome shotgun (WGS) entry which is preliminary data.</text>
</comment>
<evidence type="ECO:0000256" key="1">
    <source>
        <dbReference type="SAM" id="SignalP"/>
    </source>
</evidence>
<feature type="chain" id="PRO_5046830724" evidence="1">
    <location>
        <begin position="23"/>
        <end position="89"/>
    </location>
</feature>
<feature type="domain" description="PepSY" evidence="2">
    <location>
        <begin position="6"/>
        <end position="79"/>
    </location>
</feature>
<proteinExistence type="predicted"/>
<evidence type="ECO:0000313" key="4">
    <source>
        <dbReference type="Proteomes" id="UP001595378"/>
    </source>
</evidence>